<sequence>MANLLKIKRVETTRAPRIPTIAPDAKTSDKLKKAFGYFEKISDISIEDIFESAKRLGIVSEDDTIVKGNELSVDAQLFASTLNEKALSKKAYETLDIEDFYACLNAKDSKMIVVYPTGGITTNMGIKWTTCSSRYPYKKGVCYSGPYLVFIDHLLDACGHYELSQEERDSYQKLFSWRCGDDVLIQALLYGGCYKKNRNLLNVLPVEKVVHKCMAFLRQEANVQANKRFGNQSRKVIATVADDKKYQDRALNRSTRFNRLGFRKVEVDTAPYRVDVSNGAQLAYKTLDFDYNEFRNVEEAWEKIVDRLPQGMVSPELKFRKLGKHKATGLYHPTFNIIAVDVRDTTSFIHEFGHYLDFTYQGGEEECSLQDDFADILASYQDNLPRNTSKYAYFKTPTEVFARGFELWVFETIISDSPLLQDKRAYYGAPEYLAFKNCKKELINYYNNLFGKITTHLAASLSKSETQKNTHSYNPMIENIATSGEQLCLF</sequence>
<dbReference type="AlphaFoldDB" id="H2D738"/>
<dbReference type="GO" id="GO:0008237">
    <property type="term" value="F:metallopeptidase activity"/>
    <property type="evidence" value="ECO:0007669"/>
    <property type="project" value="InterPro"/>
</dbReference>
<dbReference type="InterPro" id="IPR024079">
    <property type="entry name" value="MetalloPept_cat_dom_sf"/>
</dbReference>
<evidence type="ECO:0000313" key="1">
    <source>
        <dbReference type="EMBL" id="AEX55143.1"/>
    </source>
</evidence>
<dbReference type="EMBL" id="JN564797">
    <property type="protein sequence ID" value="AEX55143.1"/>
    <property type="molecule type" value="Genomic_DNA"/>
</dbReference>
<reference evidence="1" key="1">
    <citation type="journal article" date="2012" name="Appl. Environ. Microbiol.">
        <title>Salivaricin D, a Novel Intrinsically Trypsin-Resistant Lantibiotic from Streptococcus salivarius 5M6c Isolated from a Healthy Infant.</title>
        <authorList>
            <person name="Birri D.J."/>
            <person name="Brede D.A."/>
            <person name="Nes I.F."/>
        </authorList>
    </citation>
    <scope>NUCLEOTIDE SEQUENCE</scope>
    <source>
        <strain evidence="1">5M6c</strain>
    </source>
</reference>
<protein>
    <submittedName>
        <fullName evidence="1">Uncharacterized protein</fullName>
    </submittedName>
</protein>
<proteinExistence type="predicted"/>
<accession>H2D738</accession>
<dbReference type="Gene3D" id="3.40.390.10">
    <property type="entry name" value="Collagenase (Catalytic Domain)"/>
    <property type="match status" value="1"/>
</dbReference>
<organism evidence="1">
    <name type="scientific">Streptococcus salivarius</name>
    <dbReference type="NCBI Taxonomy" id="1304"/>
    <lineage>
        <taxon>Bacteria</taxon>
        <taxon>Bacillati</taxon>
        <taxon>Bacillota</taxon>
        <taxon>Bacilli</taxon>
        <taxon>Lactobacillales</taxon>
        <taxon>Streptococcaceae</taxon>
        <taxon>Streptococcus</taxon>
    </lineage>
</organism>
<name>H2D738_STRSL</name>